<evidence type="ECO:0008006" key="2">
    <source>
        <dbReference type="Google" id="ProtNLM"/>
    </source>
</evidence>
<dbReference type="AlphaFoldDB" id="A0A6M3LZE5"/>
<dbReference type="EMBL" id="MT143685">
    <property type="protein sequence ID" value="QJB00234.1"/>
    <property type="molecule type" value="Genomic_DNA"/>
</dbReference>
<organism evidence="1">
    <name type="scientific">viral metagenome</name>
    <dbReference type="NCBI Taxonomy" id="1070528"/>
    <lineage>
        <taxon>unclassified sequences</taxon>
        <taxon>metagenomes</taxon>
        <taxon>organismal metagenomes</taxon>
    </lineage>
</organism>
<protein>
    <recommendedName>
        <fullName evidence="2">Tail protein</fullName>
    </recommendedName>
</protein>
<evidence type="ECO:0000313" key="1">
    <source>
        <dbReference type="EMBL" id="QJB00234.1"/>
    </source>
</evidence>
<accession>A0A6M3LZE5</accession>
<name>A0A6M3LZE5_9ZZZZ</name>
<sequence>MGPWDDITDIVRGLRLSSAVHGGLQAIDFDIADDWVDAYRWAYDHIGCKVYVFDNAVNPPVAEGTIFEPGISHDGNHVTAAGPWQSLCFSRVYNDAATWYGGGTTYQQIMAMLAAAYCPGVNADQSNIDDTGTANWPWQPTENKYAGDYIPYLASLSDAANAEWYFWLRSAPMAGTTPAEPIPYFKAASSISQVYQCWRKDITNLNLAPSLRDLANDVRVLYRSAAGVQNQTTSAQDVDSIARFGTREAWAYDLGVADATGAAQYRDALLAKYKDPQQSASFTVNTWAYDQWAGKWPLWRVIADFPVKFCVNDLIPDSTVLGFTLDYKRTFITLAAEYDYDSNSLTITPDTESNRADAILARYRGLQ</sequence>
<proteinExistence type="predicted"/>
<reference evidence="1" key="1">
    <citation type="submission" date="2020-03" db="EMBL/GenBank/DDBJ databases">
        <title>The deep terrestrial virosphere.</title>
        <authorList>
            <person name="Holmfeldt K."/>
            <person name="Nilsson E."/>
            <person name="Simone D."/>
            <person name="Lopez-Fernandez M."/>
            <person name="Wu X."/>
            <person name="de Brujin I."/>
            <person name="Lundin D."/>
            <person name="Andersson A."/>
            <person name="Bertilsson S."/>
            <person name="Dopson M."/>
        </authorList>
    </citation>
    <scope>NUCLEOTIDE SEQUENCE</scope>
    <source>
        <strain evidence="1">MM171A00654</strain>
    </source>
</reference>
<gene>
    <name evidence="1" type="ORF">MM171A00654_0020</name>
</gene>